<dbReference type="PANTHER" id="PTHR12217:SF4">
    <property type="entry name" value="EUKARYOTIC TRANSLATION INITIATION FACTOR 2D"/>
    <property type="match status" value="1"/>
</dbReference>
<dbReference type="InterPro" id="IPR057429">
    <property type="entry name" value="WH_eIF2D"/>
</dbReference>
<feature type="compositionally biased region" description="Basic and acidic residues" evidence="2">
    <location>
        <begin position="192"/>
        <end position="204"/>
    </location>
</feature>
<dbReference type="InterPro" id="IPR001950">
    <property type="entry name" value="SUI1"/>
</dbReference>
<evidence type="ECO:0000256" key="2">
    <source>
        <dbReference type="SAM" id="MobiDB-lite"/>
    </source>
</evidence>
<feature type="region of interest" description="Disordered" evidence="2">
    <location>
        <begin position="236"/>
        <end position="259"/>
    </location>
</feature>
<protein>
    <submittedName>
        <fullName evidence="4">Eukaryotic translation initiation factor SUI1 family protein</fullName>
    </submittedName>
</protein>
<evidence type="ECO:0000256" key="1">
    <source>
        <dbReference type="ARBA" id="ARBA00022490"/>
    </source>
</evidence>
<organism evidence="4 5">
    <name type="scientific">Phanerochaete sordida</name>
    <dbReference type="NCBI Taxonomy" id="48140"/>
    <lineage>
        <taxon>Eukaryota</taxon>
        <taxon>Fungi</taxon>
        <taxon>Dikarya</taxon>
        <taxon>Basidiomycota</taxon>
        <taxon>Agaricomycotina</taxon>
        <taxon>Agaricomycetes</taxon>
        <taxon>Polyporales</taxon>
        <taxon>Phanerochaetaceae</taxon>
        <taxon>Phanerochaete</taxon>
    </lineage>
</organism>
<dbReference type="AlphaFoldDB" id="A0A9P3G638"/>
<proteinExistence type="predicted"/>
<dbReference type="CDD" id="cd11608">
    <property type="entry name" value="eIF2D_C"/>
    <property type="match status" value="1"/>
</dbReference>
<dbReference type="FunFam" id="3.30.780.10:FF:000008">
    <property type="entry name" value="eukaryotic translation initiation factor 2D"/>
    <property type="match status" value="1"/>
</dbReference>
<dbReference type="Gene3D" id="3.30.780.10">
    <property type="entry name" value="SUI1-like domain"/>
    <property type="match status" value="1"/>
</dbReference>
<evidence type="ECO:0000259" key="3">
    <source>
        <dbReference type="PROSITE" id="PS50296"/>
    </source>
</evidence>
<dbReference type="PROSITE" id="PS50296">
    <property type="entry name" value="SUI1"/>
    <property type="match status" value="1"/>
</dbReference>
<feature type="region of interest" description="Disordered" evidence="2">
    <location>
        <begin position="191"/>
        <end position="224"/>
    </location>
</feature>
<dbReference type="SUPFAM" id="SSF55159">
    <property type="entry name" value="eIF1-like"/>
    <property type="match status" value="1"/>
</dbReference>
<dbReference type="GO" id="GO:0001731">
    <property type="term" value="P:formation of translation preinitiation complex"/>
    <property type="evidence" value="ECO:0007669"/>
    <property type="project" value="InterPro"/>
</dbReference>
<dbReference type="EMBL" id="BPQB01000011">
    <property type="protein sequence ID" value="GJE88956.1"/>
    <property type="molecule type" value="Genomic_DNA"/>
</dbReference>
<accession>A0A9P3G638</accession>
<dbReference type="SUPFAM" id="SSF88697">
    <property type="entry name" value="PUA domain-like"/>
    <property type="match status" value="1"/>
</dbReference>
<dbReference type="CDD" id="cd21156">
    <property type="entry name" value="PUA_eIF2d-like"/>
    <property type="match status" value="1"/>
</dbReference>
<keyword evidence="4" id="KW-0648">Protein biosynthesis</keyword>
<dbReference type="InterPro" id="IPR015947">
    <property type="entry name" value="PUA-like_sf"/>
</dbReference>
<dbReference type="InterPro" id="IPR039757">
    <property type="entry name" value="EIF2D"/>
</dbReference>
<keyword evidence="4" id="KW-0396">Initiation factor</keyword>
<feature type="compositionally biased region" description="Basic and acidic residues" evidence="2">
    <location>
        <begin position="379"/>
        <end position="400"/>
    </location>
</feature>
<evidence type="ECO:0000313" key="4">
    <source>
        <dbReference type="EMBL" id="GJE88956.1"/>
    </source>
</evidence>
<dbReference type="Pfam" id="PF01253">
    <property type="entry name" value="SUI1"/>
    <property type="match status" value="1"/>
</dbReference>
<dbReference type="CDD" id="cd11610">
    <property type="entry name" value="eIF2D_N"/>
    <property type="match status" value="1"/>
</dbReference>
<dbReference type="InterPro" id="IPR039759">
    <property type="entry name" value="eIF2D_SUI1"/>
</dbReference>
<dbReference type="Proteomes" id="UP000703269">
    <property type="component" value="Unassembled WGS sequence"/>
</dbReference>
<feature type="region of interest" description="Disordered" evidence="2">
    <location>
        <begin position="370"/>
        <end position="400"/>
    </location>
</feature>
<evidence type="ECO:0000313" key="5">
    <source>
        <dbReference type="Proteomes" id="UP000703269"/>
    </source>
</evidence>
<reference evidence="4 5" key="1">
    <citation type="submission" date="2021-08" db="EMBL/GenBank/DDBJ databases">
        <title>Draft Genome Sequence of Phanerochaete sordida strain YK-624.</title>
        <authorList>
            <person name="Mori T."/>
            <person name="Dohra H."/>
            <person name="Suzuki T."/>
            <person name="Kawagishi H."/>
            <person name="Hirai H."/>
        </authorList>
    </citation>
    <scope>NUCLEOTIDE SEQUENCE [LARGE SCALE GENOMIC DNA]</scope>
    <source>
        <strain evidence="4 5">YK-624</strain>
    </source>
</reference>
<comment type="caution">
    <text evidence="4">The sequence shown here is derived from an EMBL/GenBank/DDBJ whole genome shotgun (WGS) entry which is preliminary data.</text>
</comment>
<dbReference type="Gene3D" id="3.10.400.20">
    <property type="match status" value="1"/>
</dbReference>
<keyword evidence="1" id="KW-0963">Cytoplasm</keyword>
<dbReference type="InterPro" id="IPR036877">
    <property type="entry name" value="SUI1_dom_sf"/>
</dbReference>
<dbReference type="InterPro" id="IPR041366">
    <property type="entry name" value="Pre-PUA"/>
</dbReference>
<dbReference type="InterPro" id="IPR048247">
    <property type="entry name" value="eIF2D_N"/>
</dbReference>
<sequence length="607" mass="66272">MFKKPLADAKTVAPLRSSDRRKLKQRVIADFGLQPEEGELLVPEGLQSQKISTHLNEPGVVYLSPEGDPLWFTLGKGSDGALIPTVYALWKKPDLLPFLSTPAPVVPKLIGGADLMIPGVVQHSLPLAIDQLVSVTQYHRERLGPPLAVGRMAVTSDTLRQADEQDTKGKAVYVLHTWKDCLWDMGVSSKMDVPEPREIPKPEAEVQPADEDGARDIGTNGDGLATEASRLHLDDTRQPADGQQDPAAEPLSDSTAPSAAVLSSEDVSSCLRSALLQALQTALSSLPPSAFPITASTFWSSYVLPARPVQPMGAGVPIDLTRMDVKHSTHKTVKVFLKACAKEGLIKLKEMKGDVVVTAVYPAHPSVAGHRQHKTVQSVEDKKGKAEARERQAQEAEEKRRGELHVAELWKPHGPTVGWFVAAEKDTSNLYSITDIKEIFNAYVAAKGLVNAQVQQYINVGQDEMLAQAVYVKDAEPAEFMKREDTLRRIRENMQVWHEIRTEGGETVRKKGAVKPVHVAVKIRQGRKACTLITGFETYGLNADELAQELRKLCASSTAVEPLPGKTADMEVMVQGKQIKAVTDLLVAKGVPARWIKAEDLSGSKKK</sequence>
<dbReference type="Pfam" id="PF26292">
    <property type="entry name" value="PUA_elF2D"/>
    <property type="match status" value="1"/>
</dbReference>
<dbReference type="GO" id="GO:0003743">
    <property type="term" value="F:translation initiation factor activity"/>
    <property type="evidence" value="ECO:0007669"/>
    <property type="project" value="UniProtKB-KW"/>
</dbReference>
<dbReference type="Pfam" id="PF17832">
    <property type="entry name" value="Pre-PUA"/>
    <property type="match status" value="1"/>
</dbReference>
<feature type="domain" description="SUI1" evidence="3">
    <location>
        <begin position="517"/>
        <end position="590"/>
    </location>
</feature>
<dbReference type="Pfam" id="PF25304">
    <property type="entry name" value="WHD_eIF2D"/>
    <property type="match status" value="1"/>
</dbReference>
<dbReference type="PANTHER" id="PTHR12217">
    <property type="entry name" value="EUKARYOTIC TRANSLATION INITIATION FACTOR 2D"/>
    <property type="match status" value="1"/>
</dbReference>
<dbReference type="PROSITE" id="PS50890">
    <property type="entry name" value="PUA"/>
    <property type="match status" value="1"/>
</dbReference>
<keyword evidence="5" id="KW-1185">Reference proteome</keyword>
<name>A0A9P3G638_9APHY</name>
<dbReference type="OrthoDB" id="199771at2759"/>
<dbReference type="InterPro" id="IPR048248">
    <property type="entry name" value="PUA_eIF2d-like"/>
</dbReference>
<gene>
    <name evidence="4" type="ORF">PsYK624_050440</name>
</gene>